<evidence type="ECO:0000256" key="1">
    <source>
        <dbReference type="ARBA" id="ARBA00004906"/>
    </source>
</evidence>
<dbReference type="SUPFAM" id="SSF81383">
    <property type="entry name" value="F-box domain"/>
    <property type="match status" value="1"/>
</dbReference>
<proteinExistence type="predicted"/>
<sequence>MSTWECEDDSLALFLEAHLSDQEEEEEGPVQKRPRVELQGNVADERKLAGSLSSSQVPNPPSLRCNIARCNSLGCCVKGGVQDSRVKAKSADNSFLSKVPPEVFHDILKFLSSEDLVACSQVCKYLSFVASEETLWRNLYAMRWGLLRPKSKYCDCAWKKLYIQRDEEEMVKFVRNCPSEFKEYYIQMQTAKRCQAPIPSQDDWLILDKTVADEVSTWKSSKGLTDPVVTDHACSGKYCSYHQIGDVFVCEKTGNIHVCDDTCKDASADLTNGLLVCPISGHCFERLMSPAEELDQHTDQLIFGQDAVSDEAEPFMGSGCYAQAYLLGYNCADEELEACLQFC</sequence>
<evidence type="ECO:0000256" key="2">
    <source>
        <dbReference type="ARBA" id="ARBA00022786"/>
    </source>
</evidence>
<feature type="domain" description="F-box" evidence="3">
    <location>
        <begin position="93"/>
        <end position="139"/>
    </location>
</feature>
<reference evidence="4" key="2">
    <citation type="submission" date="2022-03" db="EMBL/GenBank/DDBJ databases">
        <title>Draft title - Genomic analysis of global carrot germplasm unveils the trajectory of domestication and the origin of high carotenoid orange carrot.</title>
        <authorList>
            <person name="Iorizzo M."/>
            <person name="Ellison S."/>
            <person name="Senalik D."/>
            <person name="Macko-Podgorni A."/>
            <person name="Grzebelus D."/>
            <person name="Bostan H."/>
            <person name="Rolling W."/>
            <person name="Curaba J."/>
            <person name="Simon P."/>
        </authorList>
    </citation>
    <scope>NUCLEOTIDE SEQUENCE</scope>
    <source>
        <tissue evidence="4">Leaf</tissue>
    </source>
</reference>
<dbReference type="SMART" id="SM00256">
    <property type="entry name" value="FBOX"/>
    <property type="match status" value="1"/>
</dbReference>
<keyword evidence="2" id="KW-0833">Ubl conjugation pathway</keyword>
<dbReference type="PROSITE" id="PS50181">
    <property type="entry name" value="FBOX"/>
    <property type="match status" value="1"/>
</dbReference>
<dbReference type="InterPro" id="IPR036047">
    <property type="entry name" value="F-box-like_dom_sf"/>
</dbReference>
<gene>
    <name evidence="4" type="ORF">DCAR_0100513</name>
</gene>
<evidence type="ECO:0000259" key="3">
    <source>
        <dbReference type="PROSITE" id="PS50181"/>
    </source>
</evidence>
<evidence type="ECO:0000313" key="4">
    <source>
        <dbReference type="EMBL" id="WOG81367.1"/>
    </source>
</evidence>
<dbReference type="Proteomes" id="UP000077755">
    <property type="component" value="Chromosome 1"/>
</dbReference>
<dbReference type="Gene3D" id="1.20.1280.50">
    <property type="match status" value="1"/>
</dbReference>
<dbReference type="Pfam" id="PF12937">
    <property type="entry name" value="F-box-like"/>
    <property type="match status" value="1"/>
</dbReference>
<comment type="pathway">
    <text evidence="1">Protein modification; protein ubiquitination.</text>
</comment>
<dbReference type="GO" id="GO:0005737">
    <property type="term" value="C:cytoplasm"/>
    <property type="evidence" value="ECO:0007669"/>
    <property type="project" value="TreeGrafter"/>
</dbReference>
<dbReference type="InterPro" id="IPR052121">
    <property type="entry name" value="F-box_SCF_Substrate_Recog"/>
</dbReference>
<organism evidence="4 5">
    <name type="scientific">Daucus carota subsp. sativus</name>
    <name type="common">Carrot</name>
    <dbReference type="NCBI Taxonomy" id="79200"/>
    <lineage>
        <taxon>Eukaryota</taxon>
        <taxon>Viridiplantae</taxon>
        <taxon>Streptophyta</taxon>
        <taxon>Embryophyta</taxon>
        <taxon>Tracheophyta</taxon>
        <taxon>Spermatophyta</taxon>
        <taxon>Magnoliopsida</taxon>
        <taxon>eudicotyledons</taxon>
        <taxon>Gunneridae</taxon>
        <taxon>Pentapetalae</taxon>
        <taxon>asterids</taxon>
        <taxon>campanulids</taxon>
        <taxon>Apiales</taxon>
        <taxon>Apiaceae</taxon>
        <taxon>Apioideae</taxon>
        <taxon>Scandiceae</taxon>
        <taxon>Daucinae</taxon>
        <taxon>Daucus</taxon>
        <taxon>Daucus sect. Daucus</taxon>
    </lineage>
</organism>
<keyword evidence="5" id="KW-1185">Reference proteome</keyword>
<evidence type="ECO:0000313" key="5">
    <source>
        <dbReference type="Proteomes" id="UP000077755"/>
    </source>
</evidence>
<name>A0AAF0W0M4_DAUCS</name>
<dbReference type="AlphaFoldDB" id="A0AAF0W0M4"/>
<dbReference type="PANTHER" id="PTHR46550:SF1">
    <property type="entry name" value="F-BOX PROTEIN 3"/>
    <property type="match status" value="1"/>
</dbReference>
<protein>
    <recommendedName>
        <fullName evidence="3">F-box domain-containing protein</fullName>
    </recommendedName>
</protein>
<accession>A0AAF0W0M4</accession>
<dbReference type="InterPro" id="IPR001810">
    <property type="entry name" value="F-box_dom"/>
</dbReference>
<reference evidence="4" key="1">
    <citation type="journal article" date="2016" name="Nat. Genet.">
        <title>A high-quality carrot genome assembly provides new insights into carotenoid accumulation and asterid genome evolution.</title>
        <authorList>
            <person name="Iorizzo M."/>
            <person name="Ellison S."/>
            <person name="Senalik D."/>
            <person name="Zeng P."/>
            <person name="Satapoomin P."/>
            <person name="Huang J."/>
            <person name="Bowman M."/>
            <person name="Iovene M."/>
            <person name="Sanseverino W."/>
            <person name="Cavagnaro P."/>
            <person name="Yildiz M."/>
            <person name="Macko-Podgorni A."/>
            <person name="Moranska E."/>
            <person name="Grzebelus E."/>
            <person name="Grzebelus D."/>
            <person name="Ashrafi H."/>
            <person name="Zheng Z."/>
            <person name="Cheng S."/>
            <person name="Spooner D."/>
            <person name="Van Deynze A."/>
            <person name="Simon P."/>
        </authorList>
    </citation>
    <scope>NUCLEOTIDE SEQUENCE</scope>
    <source>
        <tissue evidence="4">Leaf</tissue>
    </source>
</reference>
<dbReference type="EMBL" id="CP093343">
    <property type="protein sequence ID" value="WOG81367.1"/>
    <property type="molecule type" value="Genomic_DNA"/>
</dbReference>
<dbReference type="PANTHER" id="PTHR46550">
    <property type="entry name" value="F-BOX ONLY PROTEIN 3"/>
    <property type="match status" value="1"/>
</dbReference>